<dbReference type="Proteomes" id="UP001250932">
    <property type="component" value="Unassembled WGS sequence"/>
</dbReference>
<evidence type="ECO:0000313" key="3">
    <source>
        <dbReference type="Proteomes" id="UP001250932"/>
    </source>
</evidence>
<organism evidence="2 3">
    <name type="scientific">Candidatus Nitronereus thalassa</name>
    <dbReference type="NCBI Taxonomy" id="3020898"/>
    <lineage>
        <taxon>Bacteria</taxon>
        <taxon>Pseudomonadati</taxon>
        <taxon>Nitrospirota</taxon>
        <taxon>Nitrospiria</taxon>
        <taxon>Nitrospirales</taxon>
        <taxon>Nitrospiraceae</taxon>
        <taxon>Candidatus Nitronereus</taxon>
    </lineage>
</organism>
<name>A0ABU3K5W8_9BACT</name>
<keyword evidence="3" id="KW-1185">Reference proteome</keyword>
<accession>A0ABU3K5W8</accession>
<evidence type="ECO:0000313" key="2">
    <source>
        <dbReference type="EMBL" id="MDT7041738.1"/>
    </source>
</evidence>
<dbReference type="EMBL" id="JAQOUE010000001">
    <property type="protein sequence ID" value="MDT7041738.1"/>
    <property type="molecule type" value="Genomic_DNA"/>
</dbReference>
<feature type="compositionally biased region" description="Basic and acidic residues" evidence="1">
    <location>
        <begin position="29"/>
        <end position="50"/>
    </location>
</feature>
<proteinExistence type="predicted"/>
<protein>
    <submittedName>
        <fullName evidence="2">Uncharacterized protein</fullName>
    </submittedName>
</protein>
<evidence type="ECO:0000256" key="1">
    <source>
        <dbReference type="SAM" id="MobiDB-lite"/>
    </source>
</evidence>
<comment type="caution">
    <text evidence="2">The sequence shown here is derived from an EMBL/GenBank/DDBJ whole genome shotgun (WGS) entry which is preliminary data.</text>
</comment>
<feature type="region of interest" description="Disordered" evidence="1">
    <location>
        <begin position="1"/>
        <end position="50"/>
    </location>
</feature>
<sequence>METGIPGFLFDGDQSEEEKKKERKPFFPKLDDKESAQLRPPKEIDKKEDK</sequence>
<reference evidence="2 3" key="1">
    <citation type="journal article" date="2023" name="ISME J.">
        <title>Cultivation and genomic characterization of novel and ubiquitous marine nitrite-oxidizing bacteria from the Nitrospirales.</title>
        <authorList>
            <person name="Mueller A.J."/>
            <person name="Daebeler A."/>
            <person name="Herbold C.W."/>
            <person name="Kirkegaard R.H."/>
            <person name="Daims H."/>
        </authorList>
    </citation>
    <scope>NUCLEOTIDE SEQUENCE [LARGE SCALE GENOMIC DNA]</scope>
    <source>
        <strain evidence="2 3">EB</strain>
    </source>
</reference>
<dbReference type="RefSeq" id="WP_313832086.1">
    <property type="nucleotide sequence ID" value="NZ_JAQOUE010000001.1"/>
</dbReference>
<gene>
    <name evidence="2" type="ORF">PPG34_05200</name>
</gene>